<dbReference type="EMBL" id="BMEQ01000012">
    <property type="protein sequence ID" value="GGG60675.1"/>
    <property type="molecule type" value="Genomic_DNA"/>
</dbReference>
<gene>
    <name evidence="1" type="ORF">GCM10011374_24440</name>
</gene>
<comment type="caution">
    <text evidence="1">The sequence shown here is derived from an EMBL/GenBank/DDBJ whole genome shotgun (WGS) entry which is preliminary data.</text>
</comment>
<proteinExistence type="predicted"/>
<name>A0A917GYM4_9MICC</name>
<sequence>MGFSGCGSAGFIAGDVVEVLGARAQVGLVGGDGGALGQVGPGPVVGVLSWAAVLRGVGWVTCTGIAVSRW</sequence>
<reference evidence="1" key="2">
    <citation type="submission" date="2020-09" db="EMBL/GenBank/DDBJ databases">
        <authorList>
            <person name="Sun Q."/>
            <person name="Zhou Y."/>
        </authorList>
    </citation>
    <scope>NUCLEOTIDE SEQUENCE</scope>
    <source>
        <strain evidence="1">CGMCC 1.12187</strain>
    </source>
</reference>
<dbReference type="AlphaFoldDB" id="A0A917GYM4"/>
<reference evidence="1" key="1">
    <citation type="journal article" date="2014" name="Int. J. Syst. Evol. Microbiol.">
        <title>Complete genome sequence of Corynebacterium casei LMG S-19264T (=DSM 44701T), isolated from a smear-ripened cheese.</title>
        <authorList>
            <consortium name="US DOE Joint Genome Institute (JGI-PGF)"/>
            <person name="Walter F."/>
            <person name="Albersmeier A."/>
            <person name="Kalinowski J."/>
            <person name="Ruckert C."/>
        </authorList>
    </citation>
    <scope>NUCLEOTIDE SEQUENCE</scope>
    <source>
        <strain evidence="1">CGMCC 1.12187</strain>
    </source>
</reference>
<protein>
    <submittedName>
        <fullName evidence="1">Uncharacterized protein</fullName>
    </submittedName>
</protein>
<evidence type="ECO:0000313" key="1">
    <source>
        <dbReference type="EMBL" id="GGG60675.1"/>
    </source>
</evidence>
<evidence type="ECO:0000313" key="2">
    <source>
        <dbReference type="Proteomes" id="UP000638848"/>
    </source>
</evidence>
<accession>A0A917GYM4</accession>
<keyword evidence="2" id="KW-1185">Reference proteome</keyword>
<dbReference type="Proteomes" id="UP000638848">
    <property type="component" value="Unassembled WGS sequence"/>
</dbReference>
<organism evidence="1 2">
    <name type="scientific">Kocuria dechangensis</name>
    <dbReference type="NCBI Taxonomy" id="1176249"/>
    <lineage>
        <taxon>Bacteria</taxon>
        <taxon>Bacillati</taxon>
        <taxon>Actinomycetota</taxon>
        <taxon>Actinomycetes</taxon>
        <taxon>Micrococcales</taxon>
        <taxon>Micrococcaceae</taxon>
        <taxon>Kocuria</taxon>
    </lineage>
</organism>